<feature type="compositionally biased region" description="Basic residues" evidence="2">
    <location>
        <begin position="1186"/>
        <end position="1195"/>
    </location>
</feature>
<organism evidence="5 6">
    <name type="scientific">Thecamonas trahens ATCC 50062</name>
    <dbReference type="NCBI Taxonomy" id="461836"/>
    <lineage>
        <taxon>Eukaryota</taxon>
        <taxon>Apusozoa</taxon>
        <taxon>Apusomonadida</taxon>
        <taxon>Apusomonadidae</taxon>
        <taxon>Thecamonas</taxon>
    </lineage>
</organism>
<evidence type="ECO:0000256" key="2">
    <source>
        <dbReference type="SAM" id="MobiDB-lite"/>
    </source>
</evidence>
<dbReference type="InterPro" id="IPR001715">
    <property type="entry name" value="CH_dom"/>
</dbReference>
<sequence>MEKFNGWIEAWRVNRLESLCKEWVNYMLQDRFMHLGELSDLRNPTGLLALAQIITPKEIDMFNHDDAPLVVNPVTDDHRKHNMETCLKLVRSAGVPISAHPLEILNGDIQKIIWTVLQMARFYYSRRLFTGGKHAWGASTPRSAASAASASASEQLFSQRLLAHLHTFLSLSSFPSSVTLPPLTNFRAQWRDGRAALLLVHALAPQTIDRVPVAVFVAASSASLPSHMHDSDSSSSLAAFDDADTALEILLSDAVTARQRYHIAIDALAEAFGMPHLFTPELIATEPEEVSLEIFVAMALNYRSALEGSPTVSTSAASLASPLQSSSEPDSPSASQDARTYAMTLKVQLDEANAFLDTARSEISRLQSQIYHTEAAHVSIVERLEAAERELEAAAGREAALQARIDDVVAQKESLITEAKLTIARVQNERKTAEDKFRSALEMSQVTAKKFKRLQAQVRIRIDEERKSLEQDVEAPTGEVTLMFTDIQNSTELWEADAAVMAASLEIHNDIFRSILPRYLGFEVKTEGDAFMVAFSSPVDAVMCALALQRALLTAPWPPSLLKPPGIPICAPAYASNGSLLWRGLRVRIGIHCGSPTCRADPITGRMDYFGPIVNRAARIESVTSGGQIVISETVHDAVAGLLPTLDPPVVVRDLGTVALKGIDEQLHIYQVADNQLVARVFDTPNAKRGEVLDIVNNPKSIHAELDVATKDTQDLAASLARIASELEVTKSAHHADISSIVKAMETLATATSSIRPGALANARNLDTSFSSPTAASILSAASQHSVSREDLLEALQFVRHIGPSVQHLQDQLAASQSQIEAANLSVTVLQKHFHALRDQVRNLLHTRSLAEPDDYDADAYSDASSLASNFLSWKRSADSHNSRIHANYDKLARELEAAIRANRLLRRQLKHVLSLSAADRAAFGLEDLDPSSPSSSSSPSRPSRRRNTLSAALRPAQEQLVPPSPTRSKLQRAQSISLARAHRSPTREANASAPSPESLGRKNTIPSRRKSASLTSIHVDPGTPTPGPQRETLSRSPVSRKKRSSTRSRSRSRSSSATLPPRPDAPSSLSPPNLASRRASFRSGLAMLSPVPEGRTKLGPASSSSSESQLFAPSSPPSATNLAYSHNLSPGSIARVRVKVRRRRHSHDSPASSPRLASKSPTRNHNHRHRSRESSERGRDDHGGSRRKVMRKVKSVADVRADKLPPATPRPCPCPPASRSTPSTSSLPFLTSRGPRTLATSVSARPSIMPATATRTSSHSRRRRPQARWIPTSHYQPCSPTRTRAPIPTRTAQASP</sequence>
<dbReference type="PROSITE" id="PS50021">
    <property type="entry name" value="CH"/>
    <property type="match status" value="1"/>
</dbReference>
<dbReference type="PANTHER" id="PTHR43081:SF1">
    <property type="entry name" value="ADENYLATE CYCLASE, TERMINAL-DIFFERENTIATION SPECIFIC"/>
    <property type="match status" value="1"/>
</dbReference>
<name>A0A0L0DQ52_THETB</name>
<dbReference type="Pfam" id="PF00307">
    <property type="entry name" value="CH"/>
    <property type="match status" value="1"/>
</dbReference>
<gene>
    <name evidence="5" type="ORF">AMSG_09920</name>
</gene>
<feature type="domain" description="Guanylate cyclase" evidence="4">
    <location>
        <begin position="481"/>
        <end position="621"/>
    </location>
</feature>
<accession>A0A0L0DQ52</accession>
<feature type="compositionally biased region" description="Low complexity" evidence="2">
    <location>
        <begin position="1281"/>
        <end position="1297"/>
    </location>
</feature>
<dbReference type="PANTHER" id="PTHR43081">
    <property type="entry name" value="ADENYLATE CYCLASE, TERMINAL-DIFFERENTIATION SPECIFIC-RELATED"/>
    <property type="match status" value="1"/>
</dbReference>
<dbReference type="eggNOG" id="KOG0618">
    <property type="taxonomic scope" value="Eukaryota"/>
</dbReference>
<dbReference type="SUPFAM" id="SSF55073">
    <property type="entry name" value="Nucleotide cyclase"/>
    <property type="match status" value="1"/>
</dbReference>
<dbReference type="GO" id="GO:0009190">
    <property type="term" value="P:cyclic nucleotide biosynthetic process"/>
    <property type="evidence" value="ECO:0007669"/>
    <property type="project" value="InterPro"/>
</dbReference>
<evidence type="ECO:0000313" key="6">
    <source>
        <dbReference type="Proteomes" id="UP000054408"/>
    </source>
</evidence>
<feature type="domain" description="Calponin-homology (CH)" evidence="3">
    <location>
        <begin position="14"/>
        <end position="124"/>
    </location>
</feature>
<feature type="region of interest" description="Disordered" evidence="2">
    <location>
        <begin position="926"/>
        <end position="1076"/>
    </location>
</feature>
<feature type="region of interest" description="Disordered" evidence="2">
    <location>
        <begin position="1141"/>
        <end position="1297"/>
    </location>
</feature>
<dbReference type="GeneID" id="25568273"/>
<dbReference type="SMART" id="SM00044">
    <property type="entry name" value="CYCc"/>
    <property type="match status" value="1"/>
</dbReference>
<dbReference type="CDD" id="cd07302">
    <property type="entry name" value="CHD"/>
    <property type="match status" value="1"/>
</dbReference>
<dbReference type="CDD" id="cd00014">
    <property type="entry name" value="CH_SF"/>
    <property type="match status" value="1"/>
</dbReference>
<dbReference type="OrthoDB" id="2021138at2759"/>
<feature type="coiled-coil region" evidence="1">
    <location>
        <begin position="349"/>
        <end position="443"/>
    </location>
</feature>
<feature type="compositionally biased region" description="Pro residues" evidence="2">
    <location>
        <begin position="1207"/>
        <end position="1217"/>
    </location>
</feature>
<feature type="compositionally biased region" description="Low complexity" evidence="2">
    <location>
        <begin position="1066"/>
        <end position="1076"/>
    </location>
</feature>
<evidence type="ECO:0000259" key="4">
    <source>
        <dbReference type="PROSITE" id="PS50125"/>
    </source>
</evidence>
<evidence type="ECO:0000256" key="1">
    <source>
        <dbReference type="SAM" id="Coils"/>
    </source>
</evidence>
<protein>
    <submittedName>
        <fullName evidence="5">Adenylate/guanylate cyclase</fullName>
    </submittedName>
</protein>
<dbReference type="GO" id="GO:0035556">
    <property type="term" value="P:intracellular signal transduction"/>
    <property type="evidence" value="ECO:0007669"/>
    <property type="project" value="InterPro"/>
</dbReference>
<dbReference type="Gene3D" id="3.30.70.1230">
    <property type="entry name" value="Nucleotide cyclase"/>
    <property type="match status" value="1"/>
</dbReference>
<dbReference type="InterPro" id="IPR050697">
    <property type="entry name" value="Adenylyl/Guanylyl_Cyclase_3/4"/>
</dbReference>
<feature type="compositionally biased region" description="Basic residues" evidence="2">
    <location>
        <begin position="1039"/>
        <end position="1053"/>
    </location>
</feature>
<dbReference type="Proteomes" id="UP000054408">
    <property type="component" value="Unassembled WGS sequence"/>
</dbReference>
<dbReference type="SUPFAM" id="SSF47576">
    <property type="entry name" value="Calponin-homology domain, CH-domain"/>
    <property type="match status" value="1"/>
</dbReference>
<feature type="compositionally biased region" description="Polar residues" evidence="2">
    <location>
        <begin position="967"/>
        <end position="978"/>
    </location>
</feature>
<dbReference type="Gene3D" id="1.10.418.10">
    <property type="entry name" value="Calponin-like domain"/>
    <property type="match status" value="2"/>
</dbReference>
<keyword evidence="1" id="KW-0175">Coiled coil</keyword>
<feature type="compositionally biased region" description="Low complexity" evidence="2">
    <location>
        <begin position="931"/>
        <end position="942"/>
    </location>
</feature>
<feature type="region of interest" description="Disordered" evidence="2">
    <location>
        <begin position="1090"/>
        <end position="1127"/>
    </location>
</feature>
<feature type="compositionally biased region" description="Basic residues" evidence="2">
    <location>
        <begin position="1163"/>
        <end position="1172"/>
    </location>
</feature>
<feature type="compositionally biased region" description="Basic and acidic residues" evidence="2">
    <location>
        <begin position="1173"/>
        <end position="1185"/>
    </location>
</feature>
<dbReference type="Pfam" id="PF00211">
    <property type="entry name" value="Guanylate_cyc"/>
    <property type="match status" value="1"/>
</dbReference>
<dbReference type="PROSITE" id="PS50125">
    <property type="entry name" value="GUANYLATE_CYCLASE_2"/>
    <property type="match status" value="1"/>
</dbReference>
<dbReference type="STRING" id="461836.A0A0L0DQ52"/>
<feature type="region of interest" description="Disordered" evidence="2">
    <location>
        <begin position="317"/>
        <end position="338"/>
    </location>
</feature>
<dbReference type="InterPro" id="IPR029787">
    <property type="entry name" value="Nucleotide_cyclase"/>
</dbReference>
<dbReference type="InterPro" id="IPR036872">
    <property type="entry name" value="CH_dom_sf"/>
</dbReference>
<evidence type="ECO:0000313" key="5">
    <source>
        <dbReference type="EMBL" id="KNC54141.1"/>
    </source>
</evidence>
<dbReference type="InterPro" id="IPR001054">
    <property type="entry name" value="A/G_cyclase"/>
</dbReference>
<proteinExistence type="predicted"/>
<feature type="compositionally biased region" description="Low complexity" evidence="2">
    <location>
        <begin position="1103"/>
        <end position="1114"/>
    </location>
</feature>
<dbReference type="RefSeq" id="XP_013753962.1">
    <property type="nucleotide sequence ID" value="XM_013898508.1"/>
</dbReference>
<feature type="compositionally biased region" description="Polar residues" evidence="2">
    <location>
        <begin position="1118"/>
        <end position="1127"/>
    </location>
</feature>
<dbReference type="EMBL" id="GL349486">
    <property type="protein sequence ID" value="KNC54141.1"/>
    <property type="molecule type" value="Genomic_DNA"/>
</dbReference>
<evidence type="ECO:0000259" key="3">
    <source>
        <dbReference type="PROSITE" id="PS50021"/>
    </source>
</evidence>
<feature type="compositionally biased region" description="Low complexity" evidence="2">
    <location>
        <begin position="1218"/>
        <end position="1229"/>
    </location>
</feature>
<reference evidence="5 6" key="1">
    <citation type="submission" date="2010-05" db="EMBL/GenBank/DDBJ databases">
        <title>The Genome Sequence of Thecamonas trahens ATCC 50062.</title>
        <authorList>
            <consortium name="The Broad Institute Genome Sequencing Platform"/>
            <person name="Russ C."/>
            <person name="Cuomo C."/>
            <person name="Shea T."/>
            <person name="Young S.K."/>
            <person name="Zeng Q."/>
            <person name="Koehrsen M."/>
            <person name="Haas B."/>
            <person name="Borodovsky M."/>
            <person name="Guigo R."/>
            <person name="Alvarado L."/>
            <person name="Berlin A."/>
            <person name="Bochicchio J."/>
            <person name="Borenstein D."/>
            <person name="Chapman S."/>
            <person name="Chen Z."/>
            <person name="Freedman E."/>
            <person name="Gellesch M."/>
            <person name="Goldberg J."/>
            <person name="Griggs A."/>
            <person name="Gujja S."/>
            <person name="Heilman E."/>
            <person name="Heiman D."/>
            <person name="Hepburn T."/>
            <person name="Howarth C."/>
            <person name="Jen D."/>
            <person name="Larson L."/>
            <person name="Mehta T."/>
            <person name="Park D."/>
            <person name="Pearson M."/>
            <person name="Roberts A."/>
            <person name="Saif S."/>
            <person name="Shenoy N."/>
            <person name="Sisk P."/>
            <person name="Stolte C."/>
            <person name="Sykes S."/>
            <person name="Thomson T."/>
            <person name="Walk T."/>
            <person name="White J."/>
            <person name="Yandava C."/>
            <person name="Burger G."/>
            <person name="Gray M.W."/>
            <person name="Holland P.W.H."/>
            <person name="King N."/>
            <person name="Lang F.B.F."/>
            <person name="Roger A.J."/>
            <person name="Ruiz-Trillo I."/>
            <person name="Lander E."/>
            <person name="Nusbaum C."/>
        </authorList>
    </citation>
    <scope>NUCLEOTIDE SEQUENCE [LARGE SCALE GENOMIC DNA]</scope>
    <source>
        <strain evidence="5 6">ATCC 50062</strain>
    </source>
</reference>
<keyword evidence="6" id="KW-1185">Reference proteome</keyword>